<keyword evidence="1" id="KW-0808">Transferase</keyword>
<sequence length="501" mass="52232">MEGDPSRLGPFAIVRRLGEGGQGVVFLGEGPSGEQVAIKLLHTRLTGDADARSRFLHEVALAQRVARFCTAPVLYADLAGNQPYIVSEFVPGKSLRDLVEEEGPRRGAALDRLAISTATALAAIHRAGITHRDFKPANVLMGPEGPVVIDFGVAKALDSPQTTGTGTTMGTPSYLAPELMSTGVATGSSDVFAWAVTIVYAATGKPAFGADSIPQVMHRILTSPPDLGEMSGPLRDLMRICLAKDPATRPTAEAIVAHLTGGPAIDLRTRRDISPPEAGNRRRPLLLAAAVTAAALAVTAAAVLTTLPSEPAGPSPTPAAALPSAAPPSPSPSPRRPSATRSVRQQQPSPTRSTVVPVKQALPVKSPSPSPSPTPSPSPSPTVTPTVKPPPTPNPRNPRGLCGWAFTIVDSHVWNGKGTTYLLVNETTGRACVVTLSTNVMPGKIKMGVSLRVQGGQNASDWRRHITHAGPIKLPAAGKCVIWGGGYGQATWKSGWSHCGY</sequence>
<feature type="compositionally biased region" description="Pro residues" evidence="5">
    <location>
        <begin position="325"/>
        <end position="335"/>
    </location>
</feature>
<organism evidence="7 8">
    <name type="scientific">Acrocarpospora pleiomorpha</name>
    <dbReference type="NCBI Taxonomy" id="90975"/>
    <lineage>
        <taxon>Bacteria</taxon>
        <taxon>Bacillati</taxon>
        <taxon>Actinomycetota</taxon>
        <taxon>Actinomycetes</taxon>
        <taxon>Streptosporangiales</taxon>
        <taxon>Streptosporangiaceae</taxon>
        <taxon>Acrocarpospora</taxon>
    </lineage>
</organism>
<dbReference type="InterPro" id="IPR008271">
    <property type="entry name" value="Ser/Thr_kinase_AS"/>
</dbReference>
<proteinExistence type="predicted"/>
<dbReference type="CDD" id="cd14014">
    <property type="entry name" value="STKc_PknB_like"/>
    <property type="match status" value="1"/>
</dbReference>
<dbReference type="Pfam" id="PF00069">
    <property type="entry name" value="Pkinase"/>
    <property type="match status" value="1"/>
</dbReference>
<dbReference type="Gene3D" id="1.10.510.10">
    <property type="entry name" value="Transferase(Phosphotransferase) domain 1"/>
    <property type="match status" value="1"/>
</dbReference>
<dbReference type="EMBL" id="BLAF01000008">
    <property type="protein sequence ID" value="GES18615.1"/>
    <property type="molecule type" value="Genomic_DNA"/>
</dbReference>
<dbReference type="InterPro" id="IPR011009">
    <property type="entry name" value="Kinase-like_dom_sf"/>
</dbReference>
<comment type="caution">
    <text evidence="7">The sequence shown here is derived from an EMBL/GenBank/DDBJ whole genome shotgun (WGS) entry which is preliminary data.</text>
</comment>
<dbReference type="RefSeq" id="WP_246264222.1">
    <property type="nucleotide sequence ID" value="NZ_BAAAHM010000012.1"/>
</dbReference>
<evidence type="ECO:0000256" key="3">
    <source>
        <dbReference type="ARBA" id="ARBA00022777"/>
    </source>
</evidence>
<evidence type="ECO:0000313" key="8">
    <source>
        <dbReference type="Proteomes" id="UP000377595"/>
    </source>
</evidence>
<evidence type="ECO:0000313" key="7">
    <source>
        <dbReference type="EMBL" id="GES18615.1"/>
    </source>
</evidence>
<gene>
    <name evidence="7" type="ORF">Aple_015100</name>
</gene>
<feature type="domain" description="Protein kinase" evidence="6">
    <location>
        <begin position="11"/>
        <end position="261"/>
    </location>
</feature>
<keyword evidence="8" id="KW-1185">Reference proteome</keyword>
<dbReference type="PANTHER" id="PTHR43289">
    <property type="entry name" value="MITOGEN-ACTIVATED PROTEIN KINASE KINASE KINASE 20-RELATED"/>
    <property type="match status" value="1"/>
</dbReference>
<keyword evidence="3" id="KW-0418">Kinase</keyword>
<name>A0A5M3XA96_9ACTN</name>
<evidence type="ECO:0000256" key="1">
    <source>
        <dbReference type="ARBA" id="ARBA00022679"/>
    </source>
</evidence>
<dbReference type="Proteomes" id="UP000377595">
    <property type="component" value="Unassembled WGS sequence"/>
</dbReference>
<accession>A0A5M3XA96</accession>
<feature type="compositionally biased region" description="Pro residues" evidence="5">
    <location>
        <begin position="366"/>
        <end position="396"/>
    </location>
</feature>
<dbReference type="InterPro" id="IPR000719">
    <property type="entry name" value="Prot_kinase_dom"/>
</dbReference>
<reference evidence="7 8" key="1">
    <citation type="submission" date="2019-10" db="EMBL/GenBank/DDBJ databases">
        <title>Whole genome shotgun sequence of Acrocarpospora pleiomorpha NBRC 16267.</title>
        <authorList>
            <person name="Ichikawa N."/>
            <person name="Kimura A."/>
            <person name="Kitahashi Y."/>
            <person name="Komaki H."/>
            <person name="Oguchi A."/>
        </authorList>
    </citation>
    <scope>NUCLEOTIDE SEQUENCE [LARGE SCALE GENOMIC DNA]</scope>
    <source>
        <strain evidence="7 8">NBRC 16267</strain>
    </source>
</reference>
<dbReference type="PROSITE" id="PS50011">
    <property type="entry name" value="PROTEIN_KINASE_DOM"/>
    <property type="match status" value="1"/>
</dbReference>
<dbReference type="PRINTS" id="PR01217">
    <property type="entry name" value="PRICHEXTENSN"/>
</dbReference>
<dbReference type="PANTHER" id="PTHR43289:SF34">
    <property type="entry name" value="SERINE_THREONINE-PROTEIN KINASE YBDM-RELATED"/>
    <property type="match status" value="1"/>
</dbReference>
<evidence type="ECO:0000256" key="5">
    <source>
        <dbReference type="SAM" id="MobiDB-lite"/>
    </source>
</evidence>
<evidence type="ECO:0000259" key="6">
    <source>
        <dbReference type="PROSITE" id="PS50011"/>
    </source>
</evidence>
<protein>
    <recommendedName>
        <fullName evidence="6">Protein kinase domain-containing protein</fullName>
    </recommendedName>
</protein>
<evidence type="ECO:0000256" key="4">
    <source>
        <dbReference type="ARBA" id="ARBA00022840"/>
    </source>
</evidence>
<dbReference type="GO" id="GO:0005524">
    <property type="term" value="F:ATP binding"/>
    <property type="evidence" value="ECO:0007669"/>
    <property type="project" value="UniProtKB-KW"/>
</dbReference>
<keyword evidence="4" id="KW-0067">ATP-binding</keyword>
<feature type="region of interest" description="Disordered" evidence="5">
    <location>
        <begin position="309"/>
        <end position="398"/>
    </location>
</feature>
<dbReference type="AlphaFoldDB" id="A0A5M3XA96"/>
<feature type="compositionally biased region" description="Polar residues" evidence="5">
    <location>
        <begin position="343"/>
        <end position="354"/>
    </location>
</feature>
<dbReference type="GO" id="GO:0004674">
    <property type="term" value="F:protein serine/threonine kinase activity"/>
    <property type="evidence" value="ECO:0007669"/>
    <property type="project" value="TreeGrafter"/>
</dbReference>
<evidence type="ECO:0000256" key="2">
    <source>
        <dbReference type="ARBA" id="ARBA00022741"/>
    </source>
</evidence>
<dbReference type="SUPFAM" id="SSF56112">
    <property type="entry name" value="Protein kinase-like (PK-like)"/>
    <property type="match status" value="1"/>
</dbReference>
<keyword evidence="2" id="KW-0547">Nucleotide-binding</keyword>
<dbReference type="Gene3D" id="3.30.200.20">
    <property type="entry name" value="Phosphorylase Kinase, domain 1"/>
    <property type="match status" value="1"/>
</dbReference>
<dbReference type="PROSITE" id="PS00108">
    <property type="entry name" value="PROTEIN_KINASE_ST"/>
    <property type="match status" value="1"/>
</dbReference>